<feature type="region of interest" description="Disordered" evidence="1">
    <location>
        <begin position="66"/>
        <end position="107"/>
    </location>
</feature>
<proteinExistence type="predicted"/>
<comment type="caution">
    <text evidence="2">The sequence shown here is derived from an EMBL/GenBank/DDBJ whole genome shotgun (WGS) entry which is preliminary data.</text>
</comment>
<evidence type="ECO:0000313" key="3">
    <source>
        <dbReference type="EMBL" id="MFC7192036.1"/>
    </source>
</evidence>
<evidence type="ECO:0000313" key="2">
    <source>
        <dbReference type="EMBL" id="MFC7192021.1"/>
    </source>
</evidence>
<gene>
    <name evidence="2" type="ORF">ACFQL7_20940</name>
    <name evidence="3" type="ORF">ACFQL7_21015</name>
</gene>
<reference evidence="2" key="1">
    <citation type="journal article" date="2014" name="Int. J. Syst. Evol. Microbiol.">
        <title>Complete genome sequence of Corynebacterium casei LMG S-19264T (=DSM 44701T), isolated from a smear-ripened cheese.</title>
        <authorList>
            <consortium name="US DOE Joint Genome Institute (JGI-PGF)"/>
            <person name="Walter F."/>
            <person name="Albersmeier A."/>
            <person name="Kalinowski J."/>
            <person name="Ruckert C."/>
        </authorList>
    </citation>
    <scope>NUCLEOTIDE SEQUENCE [LARGE SCALE GENOMIC DNA]</scope>
    <source>
        <strain evidence="2">NBRC 107106</strain>
    </source>
</reference>
<evidence type="ECO:0000256" key="1">
    <source>
        <dbReference type="SAM" id="MobiDB-lite"/>
    </source>
</evidence>
<dbReference type="AlphaFoldDB" id="A0ABD5YRV8"/>
<organism evidence="2 4">
    <name type="scientific">Halocatena marina</name>
    <dbReference type="NCBI Taxonomy" id="2934937"/>
    <lineage>
        <taxon>Archaea</taxon>
        <taxon>Methanobacteriati</taxon>
        <taxon>Methanobacteriota</taxon>
        <taxon>Stenosarchaea group</taxon>
        <taxon>Halobacteria</taxon>
        <taxon>Halobacteriales</taxon>
        <taxon>Natronomonadaceae</taxon>
        <taxon>Halocatena</taxon>
    </lineage>
</organism>
<dbReference type="Proteomes" id="UP001596417">
    <property type="component" value="Unassembled WGS sequence"/>
</dbReference>
<name>A0ABD5YRV8_9EURY</name>
<accession>A0ABD5YRV8</accession>
<reference evidence="4" key="2">
    <citation type="journal article" date="2019" name="Int. J. Syst. Evol. Microbiol.">
        <title>The Global Catalogue of Microorganisms (GCM) 10K type strain sequencing project: providing services to taxonomists for standard genome sequencing and annotation.</title>
        <authorList>
            <consortium name="The Broad Institute Genomics Platform"/>
            <consortium name="The Broad Institute Genome Sequencing Center for Infectious Disease"/>
            <person name="Wu L."/>
            <person name="Ma J."/>
        </authorList>
    </citation>
    <scope>NUCLEOTIDE SEQUENCE [LARGE SCALE GENOMIC DNA]</scope>
    <source>
        <strain evidence="4">RDMS1</strain>
    </source>
</reference>
<dbReference type="EMBL" id="JBHTAX010000003">
    <property type="protein sequence ID" value="MFC7192036.1"/>
    <property type="molecule type" value="Genomic_DNA"/>
</dbReference>
<feature type="compositionally biased region" description="Basic and acidic residues" evidence="1">
    <location>
        <begin position="92"/>
        <end position="101"/>
    </location>
</feature>
<evidence type="ECO:0000313" key="4">
    <source>
        <dbReference type="Proteomes" id="UP001596417"/>
    </source>
</evidence>
<sequence length="107" mass="11787">MTAPENRTGWKPSSDVSSPPKAIGFLPEASRPVWYRLRVRERALTRFLERLLSDLAIAKAERSEVVEVGGSGGHGQTEIERSEIGDGGVRSSGREDRKREAVAGWLL</sequence>
<reference evidence="2" key="3">
    <citation type="submission" date="2024-09" db="EMBL/GenBank/DDBJ databases">
        <authorList>
            <person name="Sun Q."/>
        </authorList>
    </citation>
    <scope>NUCLEOTIDE SEQUENCE</scope>
    <source>
        <strain evidence="2">NBRC 107106</strain>
    </source>
</reference>
<feature type="region of interest" description="Disordered" evidence="1">
    <location>
        <begin position="1"/>
        <end position="21"/>
    </location>
</feature>
<dbReference type="EMBL" id="JBHTAX010000003">
    <property type="protein sequence ID" value="MFC7192021.1"/>
    <property type="molecule type" value="Genomic_DNA"/>
</dbReference>
<keyword evidence="4" id="KW-1185">Reference proteome</keyword>
<protein>
    <submittedName>
        <fullName evidence="2">Uncharacterized protein</fullName>
    </submittedName>
</protein>